<sequence>MQEQRRGTPSIILLHYHLRPGGVTKVMEQQARALDALGYPWLGLVGHNPKGIPGFQTLERLNYDVYLQDSLLDEERRYHNLSTDIHRAIQAWKTSDSPVIIHAHNVTLEKNTALLPALQRLQSMGYRFLLQLHDFAEDGRPQVYSPEDYPQDCHFAVINSRDFRALMQAGLSSPGLHRLPNQVSPLPLPAPREPANNPAPAGSSSSGSLAQSLGKSRLILYPVRAIRRKNIGEVILLSRILEDTALAVTLPPNNPADNQTYRFWQDLVRSLDAPVQLGAGEQWAFEDLVAQADSFLSTSVQEGFGFAFLEPWTIQKPVGGRYLEMVCPDFEHQGMNLSHLYTSIRIPLSWFNTEKVRQDWLGENQKRIHAFYQVVAKNPDNQQNTLQALELLLKDLPDRWSRLVQDGTLDFAILPREEQAAIISRLSPDNRADKDHLLALNPQLAAWPLAGSAPPLHQGAVAENTRVVTTVYSAEAYANRLSRVYSQVLQDHLEHSISKTSLLLSFLNPEGLYLSAM</sequence>
<evidence type="ECO:0008006" key="4">
    <source>
        <dbReference type="Google" id="ProtNLM"/>
    </source>
</evidence>
<gene>
    <name evidence="2" type="ORF">DC28_09730</name>
</gene>
<dbReference type="EMBL" id="JNUP01000065">
    <property type="protein sequence ID" value="KGE71563.1"/>
    <property type="molecule type" value="Genomic_DNA"/>
</dbReference>
<feature type="compositionally biased region" description="Low complexity" evidence="1">
    <location>
        <begin position="193"/>
        <end position="209"/>
    </location>
</feature>
<protein>
    <recommendedName>
        <fullName evidence="4">Glycosyltransferase subfamily 4-like N-terminal domain-containing protein</fullName>
    </recommendedName>
</protein>
<proteinExistence type="predicted"/>
<dbReference type="AlphaFoldDB" id="A0A098QVX5"/>
<evidence type="ECO:0000313" key="2">
    <source>
        <dbReference type="EMBL" id="KGE71563.1"/>
    </source>
</evidence>
<dbReference type="eggNOG" id="COG3233">
    <property type="taxonomic scope" value="Bacteria"/>
</dbReference>
<reference evidence="2 3" key="1">
    <citation type="submission" date="2014-05" db="EMBL/GenBank/DDBJ databases">
        <title>De novo Genome Sequence of Spirocheata sp.</title>
        <authorList>
            <person name="Shivani Y."/>
            <person name="Subhash Y."/>
            <person name="Tushar L."/>
            <person name="Sasikala C."/>
            <person name="Ramana C.V."/>
        </authorList>
    </citation>
    <scope>NUCLEOTIDE SEQUENCE [LARGE SCALE GENOMIC DNA]</scope>
    <source>
        <strain evidence="2 3">JC230</strain>
    </source>
</reference>
<comment type="caution">
    <text evidence="2">The sequence shown here is derived from an EMBL/GenBank/DDBJ whole genome shotgun (WGS) entry which is preliminary data.</text>
</comment>
<evidence type="ECO:0000313" key="3">
    <source>
        <dbReference type="Proteomes" id="UP000029692"/>
    </source>
</evidence>
<feature type="region of interest" description="Disordered" evidence="1">
    <location>
        <begin position="176"/>
        <end position="209"/>
    </location>
</feature>
<dbReference type="RefSeq" id="WP_037548011.1">
    <property type="nucleotide sequence ID" value="NZ_JNUP01000065.1"/>
</dbReference>
<organism evidence="2 3">
    <name type="scientific">Spirochaeta lutea</name>
    <dbReference type="NCBI Taxonomy" id="1480694"/>
    <lineage>
        <taxon>Bacteria</taxon>
        <taxon>Pseudomonadati</taxon>
        <taxon>Spirochaetota</taxon>
        <taxon>Spirochaetia</taxon>
        <taxon>Spirochaetales</taxon>
        <taxon>Spirochaetaceae</taxon>
        <taxon>Spirochaeta</taxon>
    </lineage>
</organism>
<dbReference type="SUPFAM" id="SSF53756">
    <property type="entry name" value="UDP-Glycosyltransferase/glycogen phosphorylase"/>
    <property type="match status" value="1"/>
</dbReference>
<accession>A0A098QVX5</accession>
<evidence type="ECO:0000256" key="1">
    <source>
        <dbReference type="SAM" id="MobiDB-lite"/>
    </source>
</evidence>
<dbReference type="Gene3D" id="3.40.50.2000">
    <property type="entry name" value="Glycogen Phosphorylase B"/>
    <property type="match status" value="2"/>
</dbReference>
<keyword evidence="3" id="KW-1185">Reference proteome</keyword>
<name>A0A098QVX5_9SPIO</name>
<dbReference type="OrthoDB" id="9764674at2"/>
<dbReference type="Proteomes" id="UP000029692">
    <property type="component" value="Unassembled WGS sequence"/>
</dbReference>
<dbReference type="STRING" id="1480694.DC28_09730"/>